<comment type="caution">
    <text evidence="2">The sequence shown here is derived from an EMBL/GenBank/DDBJ whole genome shotgun (WGS) entry which is preliminary data.</text>
</comment>
<dbReference type="InterPro" id="IPR009257">
    <property type="entry name" value="Chordopox_A30L"/>
</dbReference>
<accession>A0A9D4EVZ6</accession>
<evidence type="ECO:0000313" key="2">
    <source>
        <dbReference type="EMBL" id="KAH3787257.1"/>
    </source>
</evidence>
<evidence type="ECO:0000313" key="3">
    <source>
        <dbReference type="Proteomes" id="UP000828390"/>
    </source>
</evidence>
<dbReference type="Proteomes" id="UP000828390">
    <property type="component" value="Unassembled WGS sequence"/>
</dbReference>
<organism evidence="2 3">
    <name type="scientific">Dreissena polymorpha</name>
    <name type="common">Zebra mussel</name>
    <name type="synonym">Mytilus polymorpha</name>
    <dbReference type="NCBI Taxonomy" id="45954"/>
    <lineage>
        <taxon>Eukaryota</taxon>
        <taxon>Metazoa</taxon>
        <taxon>Spiralia</taxon>
        <taxon>Lophotrochozoa</taxon>
        <taxon>Mollusca</taxon>
        <taxon>Bivalvia</taxon>
        <taxon>Autobranchia</taxon>
        <taxon>Heteroconchia</taxon>
        <taxon>Euheterodonta</taxon>
        <taxon>Imparidentia</taxon>
        <taxon>Neoheterodontei</taxon>
        <taxon>Myida</taxon>
        <taxon>Dreissenoidea</taxon>
        <taxon>Dreissenidae</taxon>
        <taxon>Dreissena</taxon>
    </lineage>
</organism>
<evidence type="ECO:0000256" key="1">
    <source>
        <dbReference type="ARBA" id="ARBA00022553"/>
    </source>
</evidence>
<gene>
    <name evidence="2" type="ORF">DPMN_165377</name>
</gene>
<proteinExistence type="predicted"/>
<sequence>MKESVRETKTCKPAVHVDKQEQSDISEMKELLKQLNHRIEQLEKKSRKRPSIM</sequence>
<dbReference type="EMBL" id="JAIWYP010000008">
    <property type="protein sequence ID" value="KAH3787257.1"/>
    <property type="molecule type" value="Genomic_DNA"/>
</dbReference>
<keyword evidence="1" id="KW-0597">Phosphoprotein</keyword>
<reference evidence="2" key="2">
    <citation type="submission" date="2020-11" db="EMBL/GenBank/DDBJ databases">
        <authorList>
            <person name="McCartney M.A."/>
            <person name="Auch B."/>
            <person name="Kono T."/>
            <person name="Mallez S."/>
            <person name="Becker A."/>
            <person name="Gohl D.M."/>
            <person name="Silverstein K.A.T."/>
            <person name="Koren S."/>
            <person name="Bechman K.B."/>
            <person name="Herman A."/>
            <person name="Abrahante J.E."/>
            <person name="Garbe J."/>
        </authorList>
    </citation>
    <scope>NUCLEOTIDE SEQUENCE</scope>
    <source>
        <strain evidence="2">Duluth1</strain>
        <tissue evidence="2">Whole animal</tissue>
    </source>
</reference>
<dbReference type="Pfam" id="PF06015">
    <property type="entry name" value="Chordopox_A30L"/>
    <property type="match status" value="1"/>
</dbReference>
<name>A0A9D4EVZ6_DREPO</name>
<keyword evidence="3" id="KW-1185">Reference proteome</keyword>
<protein>
    <submittedName>
        <fullName evidence="2">Uncharacterized protein</fullName>
    </submittedName>
</protein>
<dbReference type="AlphaFoldDB" id="A0A9D4EVZ6"/>
<reference evidence="2" key="1">
    <citation type="journal article" date="2019" name="bioRxiv">
        <title>The Genome of the Zebra Mussel, Dreissena polymorpha: A Resource for Invasive Species Research.</title>
        <authorList>
            <person name="McCartney M.A."/>
            <person name="Auch B."/>
            <person name="Kono T."/>
            <person name="Mallez S."/>
            <person name="Zhang Y."/>
            <person name="Obille A."/>
            <person name="Becker A."/>
            <person name="Abrahante J.E."/>
            <person name="Garbe J."/>
            <person name="Badalamenti J.P."/>
            <person name="Herman A."/>
            <person name="Mangelson H."/>
            <person name="Liachko I."/>
            <person name="Sullivan S."/>
            <person name="Sone E.D."/>
            <person name="Koren S."/>
            <person name="Silverstein K.A.T."/>
            <person name="Beckman K.B."/>
            <person name="Gohl D.M."/>
        </authorList>
    </citation>
    <scope>NUCLEOTIDE SEQUENCE</scope>
    <source>
        <strain evidence="2">Duluth1</strain>
        <tissue evidence="2">Whole animal</tissue>
    </source>
</reference>